<organism evidence="1 2">
    <name type="scientific">Spirochaeta isovalerica</name>
    <dbReference type="NCBI Taxonomy" id="150"/>
    <lineage>
        <taxon>Bacteria</taxon>
        <taxon>Pseudomonadati</taxon>
        <taxon>Spirochaetota</taxon>
        <taxon>Spirochaetia</taxon>
        <taxon>Spirochaetales</taxon>
        <taxon>Spirochaetaceae</taxon>
        <taxon>Spirochaeta</taxon>
    </lineage>
</organism>
<accession>A0A841R880</accession>
<reference evidence="1 2" key="1">
    <citation type="submission" date="2020-08" db="EMBL/GenBank/DDBJ databases">
        <title>Genomic Encyclopedia of Type Strains, Phase IV (KMG-IV): sequencing the most valuable type-strain genomes for metagenomic binning, comparative biology and taxonomic classification.</title>
        <authorList>
            <person name="Goeker M."/>
        </authorList>
    </citation>
    <scope>NUCLEOTIDE SEQUENCE [LARGE SCALE GENOMIC DNA]</scope>
    <source>
        <strain evidence="1 2">DSM 2461</strain>
    </source>
</reference>
<dbReference type="InterPro" id="IPR011042">
    <property type="entry name" value="6-blade_b-propeller_TolB-like"/>
</dbReference>
<dbReference type="NCBIfam" id="NF047780">
    <property type="entry name" value="LIC12708_fam"/>
    <property type="match status" value="1"/>
</dbReference>
<dbReference type="EMBL" id="JACHGJ010000001">
    <property type="protein sequence ID" value="MBB6478672.1"/>
    <property type="molecule type" value="Genomic_DNA"/>
</dbReference>
<protein>
    <submittedName>
        <fullName evidence="1">Uncharacterized protein</fullName>
    </submittedName>
</protein>
<comment type="caution">
    <text evidence="1">The sequence shown here is derived from an EMBL/GenBank/DDBJ whole genome shotgun (WGS) entry which is preliminary data.</text>
</comment>
<dbReference type="InterPro" id="IPR058072">
    <property type="entry name" value="LIC12708-like"/>
</dbReference>
<name>A0A841R880_9SPIO</name>
<gene>
    <name evidence="1" type="ORF">HNR50_000305</name>
</gene>
<dbReference type="AlphaFoldDB" id="A0A841R880"/>
<sequence length="399" mass="45816">MLNRSFFFISVSLILLLNSCGSKEVKTLEKVDLFSIPLGKLAEEIDYFQRESLRFSADNDMEMLNGFFYITNGRSGKLLKFNSYGDLLTLIYNPDRNPYPAELLSRQSDDSEVNRKVIPWQFNSPGALAVSEDSIFIVDKVAPNRQVKDKNTLMDRNILQFTSQGEYVNFIGMEGTGGQPFPYIEDLWISDKSELIVLYRTRSSDDESWYVNWYTPSGTLRYSVEIRESVIPMPAGETDLSISLDSILPDLSHYEIFLKMTYFRSADQASSDEVSEIFGGTLNFSVAEKKWHDWTRLPENTLEVDGIMIDSPYSLIGTAKGKQFFLSLSENSMYSLLIRDEEGLFSEEYRLLMDDREILNTDFYLSDAGILCAMVYTDSEARIIWWRTDKLLEINDENG</sequence>
<dbReference type="RefSeq" id="WP_184742725.1">
    <property type="nucleotide sequence ID" value="NZ_JACHGJ010000001.1"/>
</dbReference>
<dbReference type="Gene3D" id="2.120.10.30">
    <property type="entry name" value="TolB, C-terminal domain"/>
    <property type="match status" value="1"/>
</dbReference>
<proteinExistence type="predicted"/>
<evidence type="ECO:0000313" key="2">
    <source>
        <dbReference type="Proteomes" id="UP000587760"/>
    </source>
</evidence>
<evidence type="ECO:0000313" key="1">
    <source>
        <dbReference type="EMBL" id="MBB6478672.1"/>
    </source>
</evidence>
<keyword evidence="2" id="KW-1185">Reference proteome</keyword>
<dbReference type="Proteomes" id="UP000587760">
    <property type="component" value="Unassembled WGS sequence"/>
</dbReference>